<keyword evidence="1" id="KW-0812">Transmembrane</keyword>
<gene>
    <name evidence="2" type="ORF">DFR71_2851</name>
</gene>
<feature type="transmembrane region" description="Helical" evidence="1">
    <location>
        <begin position="98"/>
        <end position="126"/>
    </location>
</feature>
<name>A0A4R1FW12_9NOCA</name>
<evidence type="ECO:0000313" key="2">
    <source>
        <dbReference type="EMBL" id="TCJ96818.1"/>
    </source>
</evidence>
<evidence type="ECO:0000313" key="3">
    <source>
        <dbReference type="Proteomes" id="UP000294856"/>
    </source>
</evidence>
<keyword evidence="1" id="KW-1133">Transmembrane helix</keyword>
<dbReference type="OrthoDB" id="4338017at2"/>
<proteinExistence type="predicted"/>
<dbReference type="STRING" id="1210063.GCA_001612665_00509"/>
<dbReference type="Proteomes" id="UP000294856">
    <property type="component" value="Unassembled WGS sequence"/>
</dbReference>
<feature type="transmembrane region" description="Helical" evidence="1">
    <location>
        <begin position="53"/>
        <end position="78"/>
    </location>
</feature>
<keyword evidence="3" id="KW-1185">Reference proteome</keyword>
<dbReference type="EMBL" id="SMFR01000002">
    <property type="protein sequence ID" value="TCJ96818.1"/>
    <property type="molecule type" value="Genomic_DNA"/>
</dbReference>
<organism evidence="2 3">
    <name type="scientific">Nocardia alba</name>
    <dbReference type="NCBI Taxonomy" id="225051"/>
    <lineage>
        <taxon>Bacteria</taxon>
        <taxon>Bacillati</taxon>
        <taxon>Actinomycetota</taxon>
        <taxon>Actinomycetes</taxon>
        <taxon>Mycobacteriales</taxon>
        <taxon>Nocardiaceae</taxon>
        <taxon>Nocardia</taxon>
    </lineage>
</organism>
<reference evidence="2 3" key="1">
    <citation type="submission" date="2019-03" db="EMBL/GenBank/DDBJ databases">
        <title>Genomic Encyclopedia of Type Strains, Phase IV (KMG-IV): sequencing the most valuable type-strain genomes for metagenomic binning, comparative biology and taxonomic classification.</title>
        <authorList>
            <person name="Goeker M."/>
        </authorList>
    </citation>
    <scope>NUCLEOTIDE SEQUENCE [LARGE SCALE GENOMIC DNA]</scope>
    <source>
        <strain evidence="2 3">DSM 44684</strain>
    </source>
</reference>
<feature type="transmembrane region" description="Helical" evidence="1">
    <location>
        <begin position="138"/>
        <end position="160"/>
    </location>
</feature>
<sequence>MIGVVARSAVYELLALPLAFTRVRTRLRVPRLLLREPVGAHNASPYRCLIQSVLSGAVGLLGWFLATLTVLVLVRGLAYPLVGADGYENSWGGPTLAGAWLVHAVLGVVIAPLFLAVIALLGRLQLRVTRTVLGGDRSWWAIAVAVVLAAAGGLFFVAWVQQI</sequence>
<dbReference type="AlphaFoldDB" id="A0A4R1FW12"/>
<comment type="caution">
    <text evidence="2">The sequence shown here is derived from an EMBL/GenBank/DDBJ whole genome shotgun (WGS) entry which is preliminary data.</text>
</comment>
<accession>A0A4R1FW12</accession>
<evidence type="ECO:0000256" key="1">
    <source>
        <dbReference type="SAM" id="Phobius"/>
    </source>
</evidence>
<protein>
    <submittedName>
        <fullName evidence="2">Uncharacterized protein</fullName>
    </submittedName>
</protein>
<keyword evidence="1" id="KW-0472">Membrane</keyword>